<keyword evidence="1" id="KW-0732">Signal</keyword>
<reference evidence="2 3" key="1">
    <citation type="submission" date="2024-09" db="EMBL/GenBank/DDBJ databases">
        <authorList>
            <person name="Sun Q."/>
            <person name="Mori K."/>
        </authorList>
    </citation>
    <scope>NUCLEOTIDE SEQUENCE [LARGE SCALE GENOMIC DNA]</scope>
    <source>
        <strain evidence="2 3">JCM 13852</strain>
    </source>
</reference>
<dbReference type="EMBL" id="JBHMBK010000064">
    <property type="protein sequence ID" value="MFB9690912.1"/>
    <property type="molecule type" value="Genomic_DNA"/>
</dbReference>
<organism evidence="2 3">
    <name type="scientific">Amycolatopsis plumensis</name>
    <dbReference type="NCBI Taxonomy" id="236508"/>
    <lineage>
        <taxon>Bacteria</taxon>
        <taxon>Bacillati</taxon>
        <taxon>Actinomycetota</taxon>
        <taxon>Actinomycetes</taxon>
        <taxon>Pseudonocardiales</taxon>
        <taxon>Pseudonocardiaceae</taxon>
        <taxon>Amycolatopsis</taxon>
    </lineage>
</organism>
<protein>
    <submittedName>
        <fullName evidence="2">Uncharacterized protein</fullName>
    </submittedName>
</protein>
<name>A0ABV5UHM7_9PSEU</name>
<evidence type="ECO:0000313" key="2">
    <source>
        <dbReference type="EMBL" id="MFB9690912.1"/>
    </source>
</evidence>
<feature type="chain" id="PRO_5047380491" evidence="1">
    <location>
        <begin position="39"/>
        <end position="222"/>
    </location>
</feature>
<dbReference type="RefSeq" id="WP_378207068.1">
    <property type="nucleotide sequence ID" value="NZ_JBHMBK010000064.1"/>
</dbReference>
<proteinExistence type="predicted"/>
<sequence length="222" mass="22638">MPTLLRTRKNGRKWARAAAVVAAAGAAMSVVTAVPASADVVEIPVGYTVTGNTVVKKTGSAMTLGPGTLDGNLIIDDQTGSVGLNANLALPPSQANISLVSGLFKIKAKVKITPTGPATGTLADGTLTTHAQANMEIYDIWAGLLVPVIPLPTIPGSCKASKPLDLDLSAKDVDIFAPKFTVTGTYTIPEFKNCFIADLALGALVSGPGNTISLDLAAKTEG</sequence>
<gene>
    <name evidence="2" type="ORF">ACFFTO_42650</name>
</gene>
<accession>A0ABV5UHM7</accession>
<keyword evidence="3" id="KW-1185">Reference proteome</keyword>
<evidence type="ECO:0000313" key="3">
    <source>
        <dbReference type="Proteomes" id="UP001589535"/>
    </source>
</evidence>
<evidence type="ECO:0000256" key="1">
    <source>
        <dbReference type="SAM" id="SignalP"/>
    </source>
</evidence>
<comment type="caution">
    <text evidence="2">The sequence shown here is derived from an EMBL/GenBank/DDBJ whole genome shotgun (WGS) entry which is preliminary data.</text>
</comment>
<dbReference type="Proteomes" id="UP001589535">
    <property type="component" value="Unassembled WGS sequence"/>
</dbReference>
<feature type="signal peptide" evidence="1">
    <location>
        <begin position="1"/>
        <end position="38"/>
    </location>
</feature>